<organism evidence="1 2">
    <name type="scientific">Synaphobranchus kaupii</name>
    <name type="common">Kaup's arrowtooth eel</name>
    <dbReference type="NCBI Taxonomy" id="118154"/>
    <lineage>
        <taxon>Eukaryota</taxon>
        <taxon>Metazoa</taxon>
        <taxon>Chordata</taxon>
        <taxon>Craniata</taxon>
        <taxon>Vertebrata</taxon>
        <taxon>Euteleostomi</taxon>
        <taxon>Actinopterygii</taxon>
        <taxon>Neopterygii</taxon>
        <taxon>Teleostei</taxon>
        <taxon>Anguilliformes</taxon>
        <taxon>Synaphobranchidae</taxon>
        <taxon>Synaphobranchus</taxon>
    </lineage>
</organism>
<reference evidence="1" key="1">
    <citation type="journal article" date="2023" name="Science">
        <title>Genome structures resolve the early diversification of teleost fishes.</title>
        <authorList>
            <person name="Parey E."/>
            <person name="Louis A."/>
            <person name="Montfort J."/>
            <person name="Bouchez O."/>
            <person name="Roques C."/>
            <person name="Iampietro C."/>
            <person name="Lluch J."/>
            <person name="Castinel A."/>
            <person name="Donnadieu C."/>
            <person name="Desvignes T."/>
            <person name="Floi Bucao C."/>
            <person name="Jouanno E."/>
            <person name="Wen M."/>
            <person name="Mejri S."/>
            <person name="Dirks R."/>
            <person name="Jansen H."/>
            <person name="Henkel C."/>
            <person name="Chen W.J."/>
            <person name="Zahm M."/>
            <person name="Cabau C."/>
            <person name="Klopp C."/>
            <person name="Thompson A.W."/>
            <person name="Robinson-Rechavi M."/>
            <person name="Braasch I."/>
            <person name="Lecointre G."/>
            <person name="Bobe J."/>
            <person name="Postlethwait J.H."/>
            <person name="Berthelot C."/>
            <person name="Roest Crollius H."/>
            <person name="Guiguen Y."/>
        </authorList>
    </citation>
    <scope>NUCLEOTIDE SEQUENCE</scope>
    <source>
        <strain evidence="1">WJC10195</strain>
    </source>
</reference>
<dbReference type="AlphaFoldDB" id="A0A9Q1F9L0"/>
<name>A0A9Q1F9L0_SYNKA</name>
<dbReference type="EMBL" id="JAINUF010000007">
    <property type="protein sequence ID" value="KAJ8353906.1"/>
    <property type="molecule type" value="Genomic_DNA"/>
</dbReference>
<protein>
    <submittedName>
        <fullName evidence="1">Uncharacterized protein</fullName>
    </submittedName>
</protein>
<evidence type="ECO:0000313" key="1">
    <source>
        <dbReference type="EMBL" id="KAJ8353906.1"/>
    </source>
</evidence>
<dbReference type="Proteomes" id="UP001152622">
    <property type="component" value="Chromosome 7"/>
</dbReference>
<sequence length="241" mass="26453">MERPEDVPARALSDTALAVSSSRVWKAARRWPAKRHTCVIRSQGCRSTPEPPPRGAGKEDDIVLAKRAQMYTNRRDWVLKVCRYLDLPVRSPGEHVCVTGVSASGGIFQAPPLVGAFSQLAWRPYFLSPSGINFTEPSLARSLPPQRDGFLSRAEECMPGRLLEGAGVAGFIWVHLFNQKHAQNAAAQTETGARNTGENKVQQEALCAPSTKERGKPFLGSVSSTLTVMHIDLKLHRKMLA</sequence>
<keyword evidence="2" id="KW-1185">Reference proteome</keyword>
<gene>
    <name evidence="1" type="ORF">SKAU_G00214730</name>
</gene>
<evidence type="ECO:0000313" key="2">
    <source>
        <dbReference type="Proteomes" id="UP001152622"/>
    </source>
</evidence>
<accession>A0A9Q1F9L0</accession>
<proteinExistence type="predicted"/>
<comment type="caution">
    <text evidence="1">The sequence shown here is derived from an EMBL/GenBank/DDBJ whole genome shotgun (WGS) entry which is preliminary data.</text>
</comment>